<feature type="region of interest" description="Disordered" evidence="1">
    <location>
        <begin position="314"/>
        <end position="333"/>
    </location>
</feature>
<keyword evidence="4" id="KW-1185">Reference proteome</keyword>
<dbReference type="STRING" id="1637975.AN957_00760"/>
<dbReference type="RefSeq" id="WP_056681743.1">
    <property type="nucleotide sequence ID" value="NZ_LJIX01000003.1"/>
</dbReference>
<keyword evidence="2" id="KW-0472">Membrane</keyword>
<evidence type="ECO:0000256" key="2">
    <source>
        <dbReference type="SAM" id="Phobius"/>
    </source>
</evidence>
<dbReference type="Pfam" id="PF07949">
    <property type="entry name" value="YbbR"/>
    <property type="match status" value="3"/>
</dbReference>
<keyword evidence="2" id="KW-0812">Transmembrane</keyword>
<keyword evidence="2" id="KW-1133">Transmembrane helix</keyword>
<dbReference type="PATRIC" id="fig|1637975.4.peg.5496"/>
<evidence type="ECO:0008006" key="5">
    <source>
        <dbReference type="Google" id="ProtNLM"/>
    </source>
</evidence>
<evidence type="ECO:0000313" key="4">
    <source>
        <dbReference type="Proteomes" id="UP000050996"/>
    </source>
</evidence>
<dbReference type="Gene3D" id="2.170.120.40">
    <property type="entry name" value="YbbR-like domain"/>
    <property type="match status" value="2"/>
</dbReference>
<comment type="caution">
    <text evidence="3">The sequence shown here is derived from an EMBL/GenBank/DDBJ whole genome shotgun (WGS) entry which is preliminary data.</text>
</comment>
<proteinExistence type="predicted"/>
<evidence type="ECO:0000313" key="3">
    <source>
        <dbReference type="EMBL" id="KQL27503.1"/>
    </source>
</evidence>
<organism evidence="3 4">
    <name type="scientific">Cytobacillus solani</name>
    <dbReference type="NCBI Taxonomy" id="1637975"/>
    <lineage>
        <taxon>Bacteria</taxon>
        <taxon>Bacillati</taxon>
        <taxon>Bacillota</taxon>
        <taxon>Bacilli</taxon>
        <taxon>Bacillales</taxon>
        <taxon>Bacillaceae</taxon>
        <taxon>Cytobacillus</taxon>
    </lineage>
</organism>
<dbReference type="EMBL" id="LJIX01000003">
    <property type="protein sequence ID" value="KQL27503.1"/>
    <property type="molecule type" value="Genomic_DNA"/>
</dbReference>
<name>A0A0Q3VNK7_9BACI</name>
<reference evidence="3 4" key="1">
    <citation type="submission" date="2015-09" db="EMBL/GenBank/DDBJ databases">
        <title>Genome sequencing project for genomic taxonomy and phylogenomics of Bacillus-like bacteria.</title>
        <authorList>
            <person name="Liu B."/>
            <person name="Wang J."/>
            <person name="Zhu Y."/>
            <person name="Liu G."/>
            <person name="Chen Q."/>
            <person name="Chen Z."/>
            <person name="Lan J."/>
            <person name="Che J."/>
            <person name="Ge C."/>
            <person name="Shi H."/>
            <person name="Pan Z."/>
            <person name="Liu X."/>
        </authorList>
    </citation>
    <scope>NUCLEOTIDE SEQUENCE [LARGE SCALE GENOMIC DNA]</scope>
    <source>
        <strain evidence="3 4">FJAT-18043</strain>
    </source>
</reference>
<evidence type="ECO:0000256" key="1">
    <source>
        <dbReference type="SAM" id="MobiDB-lite"/>
    </source>
</evidence>
<accession>A0A0Q3VNK7</accession>
<gene>
    <name evidence="3" type="ORF">AN957_00760</name>
</gene>
<protein>
    <recommendedName>
        <fullName evidence="5">YbbR-like domain-containing protein YbbR</fullName>
    </recommendedName>
</protein>
<feature type="transmembrane region" description="Helical" evidence="2">
    <location>
        <begin position="12"/>
        <end position="31"/>
    </location>
</feature>
<sequence>MDKFIDKLVDTRWFMKIVALILALLLFQSVYDPIKNVSNVNVPGEQDTEVLSDVPVKTYYDTENLIVTGVPDTVELTIKGPKNVLQPAKVQRNFEVYVDLSDAEIGTERVPIKIRDISDKLDVTIDPAYVNVSIQEKVTKEYKVDVEFDQSLVEDGYISEAPEAEPKKVKITGAKDVIERITYVKAAVNIKDPIKETVRREAQVLVLDKNMNKLDVFIEQETVDVIIPVKSLSKVVPIKIVEKGSPPENISVESISLDVTEAKIYGSQEVLDKTENVRVEVDLSQVNGNTEITLPVIISDEIKEVNPTTVKTTIKTSEKNSETSKNNEEADEHKMFSNLPIHLTGLASEYEASLQTPANGANLTVTGKRDKIAELQASDFNVFLDLANLSEGDHEVKISVKGPTDIDWKLATETAKISITQKEV</sequence>
<dbReference type="PANTHER" id="PTHR37804:SF1">
    <property type="entry name" value="CDAA REGULATORY PROTEIN CDAR"/>
    <property type="match status" value="1"/>
</dbReference>
<dbReference type="Proteomes" id="UP000050996">
    <property type="component" value="Unassembled WGS sequence"/>
</dbReference>
<feature type="compositionally biased region" description="Basic and acidic residues" evidence="1">
    <location>
        <begin position="316"/>
        <end position="333"/>
    </location>
</feature>
<dbReference type="PANTHER" id="PTHR37804">
    <property type="entry name" value="CDAA REGULATORY PROTEIN CDAR"/>
    <property type="match status" value="1"/>
</dbReference>
<dbReference type="InterPro" id="IPR012505">
    <property type="entry name" value="YbbR"/>
</dbReference>
<dbReference type="Gene3D" id="2.170.120.30">
    <property type="match status" value="2"/>
</dbReference>
<dbReference type="AlphaFoldDB" id="A0A0Q3VNK7"/>
<dbReference type="InterPro" id="IPR053154">
    <property type="entry name" value="c-di-AMP_regulator"/>
</dbReference>